<dbReference type="EMBL" id="LAZR01000319">
    <property type="protein sequence ID" value="KKN74901.1"/>
    <property type="molecule type" value="Genomic_DNA"/>
</dbReference>
<dbReference type="AlphaFoldDB" id="A0A0F9VN53"/>
<name>A0A0F9VN53_9ZZZZ</name>
<accession>A0A0F9VN53</accession>
<reference evidence="1" key="1">
    <citation type="journal article" date="2015" name="Nature">
        <title>Complex archaea that bridge the gap between prokaryotes and eukaryotes.</title>
        <authorList>
            <person name="Spang A."/>
            <person name="Saw J.H."/>
            <person name="Jorgensen S.L."/>
            <person name="Zaremba-Niedzwiedzka K."/>
            <person name="Martijn J."/>
            <person name="Lind A.E."/>
            <person name="van Eijk R."/>
            <person name="Schleper C."/>
            <person name="Guy L."/>
            <person name="Ettema T.J."/>
        </authorList>
    </citation>
    <scope>NUCLEOTIDE SEQUENCE</scope>
</reference>
<evidence type="ECO:0000313" key="1">
    <source>
        <dbReference type="EMBL" id="KKN74901.1"/>
    </source>
</evidence>
<protein>
    <submittedName>
        <fullName evidence="1">Uncharacterized protein</fullName>
    </submittedName>
</protein>
<comment type="caution">
    <text evidence="1">The sequence shown here is derived from an EMBL/GenBank/DDBJ whole genome shotgun (WGS) entry which is preliminary data.</text>
</comment>
<gene>
    <name evidence="1" type="ORF">LCGC14_0386500</name>
</gene>
<sequence>MNIIHCPDCLADDKIFCPRNPDAKCLDCGKSFCGAHIGPHLKDVHCIALTNDHCREA</sequence>
<organism evidence="1">
    <name type="scientific">marine sediment metagenome</name>
    <dbReference type="NCBI Taxonomy" id="412755"/>
    <lineage>
        <taxon>unclassified sequences</taxon>
        <taxon>metagenomes</taxon>
        <taxon>ecological metagenomes</taxon>
    </lineage>
</organism>
<proteinExistence type="predicted"/>